<gene>
    <name evidence="17" type="primary">feoB</name>
    <name evidence="17" type="ORF">H9761_11390</name>
</gene>
<comment type="subcellular location">
    <subcellularLocation>
        <location evidence="2 14">Cell membrane</location>
        <topology evidence="2 14">Multi-pass membrane protein</topology>
    </subcellularLocation>
</comment>
<keyword evidence="9 12" id="KW-0342">GTP-binding</keyword>
<reference evidence="17" key="1">
    <citation type="journal article" date="2021" name="PeerJ">
        <title>Extensive microbial diversity within the chicken gut microbiome revealed by metagenomics and culture.</title>
        <authorList>
            <person name="Gilroy R."/>
            <person name="Ravi A."/>
            <person name="Getino M."/>
            <person name="Pursley I."/>
            <person name="Horton D.L."/>
            <person name="Alikhan N.F."/>
            <person name="Baker D."/>
            <person name="Gharbi K."/>
            <person name="Hall N."/>
            <person name="Watson M."/>
            <person name="Adriaenssens E.M."/>
            <person name="Foster-Nyarko E."/>
            <person name="Jarju S."/>
            <person name="Secka A."/>
            <person name="Antonio M."/>
            <person name="Oren A."/>
            <person name="Chaudhuri R.R."/>
            <person name="La Ragione R."/>
            <person name="Hildebrand F."/>
            <person name="Pallen M.J."/>
        </authorList>
    </citation>
    <scope>NUCLEOTIDE SEQUENCE</scope>
    <source>
        <strain evidence="17">USAMLcec2-132</strain>
    </source>
</reference>
<dbReference type="InterPro" id="IPR008988">
    <property type="entry name" value="Transcriptional_repressor_C"/>
</dbReference>
<feature type="region of interest" description="Disordered" evidence="15">
    <location>
        <begin position="309"/>
        <end position="331"/>
    </location>
</feature>
<dbReference type="NCBIfam" id="TIGR00437">
    <property type="entry name" value="feoB"/>
    <property type="match status" value="1"/>
</dbReference>
<organism evidence="17 18">
    <name type="scientific">Candidatus Eisenbergiella merdavium</name>
    <dbReference type="NCBI Taxonomy" id="2838551"/>
    <lineage>
        <taxon>Bacteria</taxon>
        <taxon>Bacillati</taxon>
        <taxon>Bacillota</taxon>
        <taxon>Clostridia</taxon>
        <taxon>Lachnospirales</taxon>
        <taxon>Lachnospiraceae</taxon>
        <taxon>Eisenbergiella</taxon>
    </lineage>
</organism>
<feature type="binding site" evidence="12">
    <location>
        <begin position="142"/>
        <end position="145"/>
    </location>
    <ligand>
        <name>GTP</name>
        <dbReference type="ChEBI" id="CHEBI:37565"/>
        <label>1</label>
    </ligand>
</feature>
<dbReference type="Gene3D" id="3.40.50.300">
    <property type="entry name" value="P-loop containing nucleotide triphosphate hydrolases"/>
    <property type="match status" value="1"/>
</dbReference>
<evidence type="ECO:0000256" key="4">
    <source>
        <dbReference type="ARBA" id="ARBA00022475"/>
    </source>
</evidence>
<dbReference type="PANTHER" id="PTHR43185:SF2">
    <property type="entry name" value="FERROUS IRON TRANSPORT PROTEIN B"/>
    <property type="match status" value="1"/>
</dbReference>
<evidence type="ECO:0000256" key="15">
    <source>
        <dbReference type="SAM" id="MobiDB-lite"/>
    </source>
</evidence>
<evidence type="ECO:0000256" key="5">
    <source>
        <dbReference type="ARBA" id="ARBA00022692"/>
    </source>
</evidence>
<dbReference type="InterPro" id="IPR011642">
    <property type="entry name" value="Gate_dom"/>
</dbReference>
<dbReference type="GO" id="GO:0046914">
    <property type="term" value="F:transition metal ion binding"/>
    <property type="evidence" value="ECO:0007669"/>
    <property type="project" value="InterPro"/>
</dbReference>
<dbReference type="SUPFAM" id="SSF52540">
    <property type="entry name" value="P-loop containing nucleoside triphosphate hydrolases"/>
    <property type="match status" value="1"/>
</dbReference>
<dbReference type="Gene3D" id="2.30.30.90">
    <property type="match status" value="1"/>
</dbReference>
<proteinExistence type="inferred from homology"/>
<feature type="binding site" evidence="13">
    <location>
        <position position="108"/>
    </location>
    <ligand>
        <name>Mg(2+)</name>
        <dbReference type="ChEBI" id="CHEBI:18420"/>
        <label>2</label>
    </ligand>
</feature>
<dbReference type="InterPro" id="IPR050860">
    <property type="entry name" value="FeoB_GTPase"/>
</dbReference>
<comment type="similarity">
    <text evidence="14">Belongs to the TRAFAC class TrmE-Era-EngA-EngB-Septin-like GTPase superfamily. FeoB GTPase (TC 9.A.8) family.</text>
</comment>
<feature type="binding site" evidence="12">
    <location>
        <begin position="202"/>
        <end position="205"/>
    </location>
    <ligand>
        <name>GTP</name>
        <dbReference type="ChEBI" id="CHEBI:37565"/>
        <label>1</label>
    </ligand>
</feature>
<dbReference type="AlphaFoldDB" id="A0A9D2NH50"/>
<keyword evidence="13" id="KW-0460">Magnesium</keyword>
<dbReference type="InterPro" id="IPR030389">
    <property type="entry name" value="G_FEOB_dom"/>
</dbReference>
<keyword evidence="14" id="KW-0406">Ion transport</keyword>
<sequence>MQKLIPLSRLIPGEAAVVRRLDSKGALRRRLQTAGFLENTEVRCAFRSPLGDPSAYLVRGTVLALREKDADSVRVEKKEEPRQTAGEREPLLVLAGNPNVGKSTVFNALTGMKQHTGNWAGKTVECARGACRIGDRRCQLVDLPGCYSLLSGSAEENAARDFLLSHTPDAVISICDASRLESTLPLTLQLLEMGLPVLLCVNLMDEARKRGNPPRLSLLEKRLSIPTAGTSANRRGGLDELLEKASSLPLSGSVSGASSFSIPYPSWLETALSLLTPAVQKARRETGHTSFPGDRWVCLRLLEQALGRGSVQDENPDGNTGLTENKDKIEDGNKILDGGRIKDANRTGDGDSGVKQALASCLAYLSSQGIDQDKLLEARDAACRRMAEKLCRGICPQPCAVSEKDHRLEKLFTGKRTAFPVMLLLLFFLFWLTIRGANYPSALLSAAFLRLEELLAQALLSAGLPGVLVDLTIGGIFGTTARVISVMLPPMAIFFPLFTLLEDAGVLPRIAFNLDRGFQRCGACGKQAITMAMGLGCNAVGVTGSRIMEEKRERLLAVLTNSFVPCNGRLPALLTLSALLFSREAARSDSSLLGAAFLLGLLLLGVFMTFLTCRLLSATLLKGEASPFLLELPAFRRPRLLQVLLRSVWDRTLCVLGRAVCTAAPAGLILWLLSHLRLSDGSILLARLTAALDPFGKCFGMDGTILTGFLLGFPANEIVLPITAMAYSAQNGLSAAGGLSGATSLFSEASLLENGWSRTTVVCTALFFLMHWPCATTLLTIRKETGSLRWTLAAFLLPTLCGLGACFLANLLLSPF</sequence>
<feature type="binding site" evidence="13">
    <location>
        <position position="107"/>
    </location>
    <ligand>
        <name>Mg(2+)</name>
        <dbReference type="ChEBI" id="CHEBI:18420"/>
        <label>2</label>
    </ligand>
</feature>
<dbReference type="PROSITE" id="PS51711">
    <property type="entry name" value="G_FEOB"/>
    <property type="match status" value="1"/>
</dbReference>
<feature type="transmembrane region" description="Helical" evidence="14">
    <location>
        <begin position="655"/>
        <end position="674"/>
    </location>
</feature>
<evidence type="ECO:0000256" key="14">
    <source>
        <dbReference type="RuleBase" id="RU362098"/>
    </source>
</evidence>
<keyword evidence="14" id="KW-0410">Iron transport</keyword>
<dbReference type="InterPro" id="IPR038157">
    <property type="entry name" value="FeoA_core_dom"/>
</dbReference>
<feature type="binding site" evidence="13">
    <location>
        <position position="110"/>
    </location>
    <ligand>
        <name>Mg(2+)</name>
        <dbReference type="ChEBI" id="CHEBI:18420"/>
        <label>2</label>
    </ligand>
</feature>
<feature type="transmembrane region" description="Helical" evidence="14">
    <location>
        <begin position="417"/>
        <end position="434"/>
    </location>
</feature>
<evidence type="ECO:0000256" key="1">
    <source>
        <dbReference type="ARBA" id="ARBA00003926"/>
    </source>
</evidence>
<evidence type="ECO:0000256" key="3">
    <source>
        <dbReference type="ARBA" id="ARBA00022448"/>
    </source>
</evidence>
<comment type="function">
    <text evidence="1 14">Probable transporter of a GTP-driven Fe(2+) uptake system.</text>
</comment>
<evidence type="ECO:0000256" key="13">
    <source>
        <dbReference type="PIRSR" id="PIRSR603373-2"/>
    </source>
</evidence>
<evidence type="ECO:0000256" key="9">
    <source>
        <dbReference type="ARBA" id="ARBA00023134"/>
    </source>
</evidence>
<dbReference type="CDD" id="cd01879">
    <property type="entry name" value="FeoB"/>
    <property type="match status" value="1"/>
</dbReference>
<feature type="binding site" evidence="12">
    <location>
        <begin position="121"/>
        <end position="125"/>
    </location>
    <ligand>
        <name>GTP</name>
        <dbReference type="ChEBI" id="CHEBI:37565"/>
        <label>1</label>
    </ligand>
</feature>
<comment type="caution">
    <text evidence="17">The sequence shown here is derived from an EMBL/GenBank/DDBJ whole genome shotgun (WGS) entry which is preliminary data.</text>
</comment>
<evidence type="ECO:0000256" key="8">
    <source>
        <dbReference type="ARBA" id="ARBA00023004"/>
    </source>
</evidence>
<evidence type="ECO:0000256" key="6">
    <source>
        <dbReference type="ARBA" id="ARBA00022741"/>
    </source>
</evidence>
<dbReference type="GO" id="GO:0005886">
    <property type="term" value="C:plasma membrane"/>
    <property type="evidence" value="ECO:0007669"/>
    <property type="project" value="UniProtKB-SubCell"/>
</dbReference>
<dbReference type="Pfam" id="PF07664">
    <property type="entry name" value="FeoB_C"/>
    <property type="match status" value="1"/>
</dbReference>
<dbReference type="GO" id="GO:0005525">
    <property type="term" value="F:GTP binding"/>
    <property type="evidence" value="ECO:0007669"/>
    <property type="project" value="UniProtKB-KW"/>
</dbReference>
<dbReference type="GO" id="GO:0015093">
    <property type="term" value="F:ferrous iron transmembrane transporter activity"/>
    <property type="evidence" value="ECO:0007669"/>
    <property type="project" value="UniProtKB-UniRule"/>
</dbReference>
<dbReference type="EMBL" id="DWWS01000040">
    <property type="protein sequence ID" value="HJC24294.1"/>
    <property type="molecule type" value="Genomic_DNA"/>
</dbReference>
<keyword evidence="4" id="KW-1003">Cell membrane</keyword>
<protein>
    <recommendedName>
        <fullName evidence="11 14">Ferrous iron transport protein B</fullName>
    </recommendedName>
</protein>
<feature type="binding site" evidence="13">
    <location>
        <position position="111"/>
    </location>
    <ligand>
        <name>Mg(2+)</name>
        <dbReference type="ChEBI" id="CHEBI:18420"/>
        <label>2</label>
    </ligand>
</feature>
<dbReference type="Pfam" id="PF04023">
    <property type="entry name" value="FeoA"/>
    <property type="match status" value="1"/>
</dbReference>
<keyword evidence="5 14" id="KW-0812">Transmembrane</keyword>
<evidence type="ECO:0000313" key="17">
    <source>
        <dbReference type="EMBL" id="HJC24294.1"/>
    </source>
</evidence>
<dbReference type="Pfam" id="PF07670">
    <property type="entry name" value="Gate"/>
    <property type="match status" value="2"/>
</dbReference>
<feature type="binding site" evidence="12">
    <location>
        <begin position="96"/>
        <end position="103"/>
    </location>
    <ligand>
        <name>GTP</name>
        <dbReference type="ChEBI" id="CHEBI:37565"/>
        <label>1</label>
    </ligand>
</feature>
<dbReference type="PANTHER" id="PTHR43185">
    <property type="entry name" value="FERROUS IRON TRANSPORT PROTEIN B"/>
    <property type="match status" value="1"/>
</dbReference>
<evidence type="ECO:0000256" key="11">
    <source>
        <dbReference type="NCBIfam" id="TIGR00437"/>
    </source>
</evidence>
<comment type="caution">
    <text evidence="14">Lacks conserved residue(s) required for the propagation of feature annotation.</text>
</comment>
<dbReference type="Proteomes" id="UP000823891">
    <property type="component" value="Unassembled WGS sequence"/>
</dbReference>
<keyword evidence="7 14" id="KW-1133">Transmembrane helix</keyword>
<evidence type="ECO:0000256" key="7">
    <source>
        <dbReference type="ARBA" id="ARBA00022989"/>
    </source>
</evidence>
<keyword evidence="8 14" id="KW-0408">Iron</keyword>
<dbReference type="Pfam" id="PF02421">
    <property type="entry name" value="FeoB_N"/>
    <property type="match status" value="1"/>
</dbReference>
<dbReference type="SMART" id="SM00899">
    <property type="entry name" value="FeoA"/>
    <property type="match status" value="1"/>
</dbReference>
<dbReference type="InterPro" id="IPR007167">
    <property type="entry name" value="Fe-transptr_FeoA-like"/>
</dbReference>
<dbReference type="InterPro" id="IPR003373">
    <property type="entry name" value="Fe2_transport_prot-B"/>
</dbReference>
<keyword evidence="6 12" id="KW-0547">Nucleotide-binding</keyword>
<dbReference type="SUPFAM" id="SSF50037">
    <property type="entry name" value="C-terminal domain of transcriptional repressors"/>
    <property type="match status" value="1"/>
</dbReference>
<dbReference type="InterPro" id="IPR011640">
    <property type="entry name" value="Fe2_transport_prot_B_C"/>
</dbReference>
<evidence type="ECO:0000259" key="16">
    <source>
        <dbReference type="PROSITE" id="PS51711"/>
    </source>
</evidence>
<feature type="domain" description="FeoB-type G" evidence="16">
    <location>
        <begin position="89"/>
        <end position="251"/>
    </location>
</feature>
<reference evidence="17" key="2">
    <citation type="submission" date="2021-04" db="EMBL/GenBank/DDBJ databases">
        <authorList>
            <person name="Gilroy R."/>
        </authorList>
    </citation>
    <scope>NUCLEOTIDE SEQUENCE</scope>
    <source>
        <strain evidence="17">USAMLcec2-132</strain>
    </source>
</reference>
<accession>A0A9D2NH50</accession>
<evidence type="ECO:0000256" key="2">
    <source>
        <dbReference type="ARBA" id="ARBA00004651"/>
    </source>
</evidence>
<keyword evidence="3 14" id="KW-0813">Transport</keyword>
<keyword evidence="13" id="KW-0479">Metal-binding</keyword>
<dbReference type="InterPro" id="IPR027417">
    <property type="entry name" value="P-loop_NTPase"/>
</dbReference>
<name>A0A9D2NH50_9FIRM</name>
<evidence type="ECO:0000256" key="10">
    <source>
        <dbReference type="ARBA" id="ARBA00023136"/>
    </source>
</evidence>
<feature type="transmembrane region" description="Helical" evidence="14">
    <location>
        <begin position="592"/>
        <end position="613"/>
    </location>
</feature>
<evidence type="ECO:0000256" key="12">
    <source>
        <dbReference type="PIRSR" id="PIRSR603373-1"/>
    </source>
</evidence>
<evidence type="ECO:0000313" key="18">
    <source>
        <dbReference type="Proteomes" id="UP000823891"/>
    </source>
</evidence>
<feature type="transmembrane region" description="Helical" evidence="14">
    <location>
        <begin position="759"/>
        <end position="781"/>
    </location>
</feature>
<keyword evidence="10 14" id="KW-0472">Membrane</keyword>
<feature type="transmembrane region" description="Helical" evidence="14">
    <location>
        <begin position="454"/>
        <end position="477"/>
    </location>
</feature>
<feature type="transmembrane region" description="Helical" evidence="14">
    <location>
        <begin position="793"/>
        <end position="813"/>
    </location>
</feature>